<dbReference type="SUPFAM" id="SSF52058">
    <property type="entry name" value="L domain-like"/>
    <property type="match status" value="1"/>
</dbReference>
<dbReference type="InterPro" id="IPR025875">
    <property type="entry name" value="Leu-rich_rpt_4"/>
</dbReference>
<dbReference type="InterPro" id="IPR001611">
    <property type="entry name" value="Leu-rich_rpt"/>
</dbReference>
<dbReference type="PANTHER" id="PTHR46652">
    <property type="entry name" value="LEUCINE-RICH REPEAT AND IQ DOMAIN-CONTAINING PROTEIN 1-RELATED"/>
    <property type="match status" value="1"/>
</dbReference>
<name>A0ABP1GS31_9EUKA</name>
<dbReference type="EMBL" id="CAXDID020000009">
    <property type="protein sequence ID" value="CAL5978490.1"/>
    <property type="molecule type" value="Genomic_DNA"/>
</dbReference>
<protein>
    <submittedName>
        <fullName evidence="3">Uncharacterized protein</fullName>
    </submittedName>
</protein>
<sequence length="448" mass="51592">MTSYDQTMMNKYKDTIKDRVLFIRDDKKLKSLAFTDQFDICTLSLNNCSNVIPTLNSKTIKQLELNCCSSKNIDGFQLNNLEVLKLNQNGSNVTFSNMQQFNHLKELSIAYSKINDLSNISQLESLLKLNVFGCNIKTLNISKTLKTLQELFLQACQSVDISSIQHLIKLTKLYMPENNIKDISAVSGLVNLKELKVSQNKIVNILCLQNLIQLTSLDLSNNNIKNIQIIQNLVNLEYLNLSWNKCVDISPIAQLYKLTFLDLCYNTINNLTHLSKLINLEYLDVSYNKNLDITPTQYLTNLQKLFVCACGIYEISMLRPLLNLRMLFINDNYIVHLQPIQHYTKLRSISADNNMIFDFSEIDKRQLISATSGQMYPTQQQLILANKMQTIDTTITNLRSLRKPNNCQVFIQTGKQQIFDFLKTLQFRQLLFTQNIVQLFAKLNSDID</sequence>
<dbReference type="PANTHER" id="PTHR46652:SF3">
    <property type="entry name" value="LEUCINE-RICH REPEAT-CONTAINING PROTEIN 9"/>
    <property type="match status" value="1"/>
</dbReference>
<evidence type="ECO:0000313" key="4">
    <source>
        <dbReference type="Proteomes" id="UP001642409"/>
    </source>
</evidence>
<accession>A0ABP1GS31</accession>
<dbReference type="InterPro" id="IPR032675">
    <property type="entry name" value="LRR_dom_sf"/>
</dbReference>
<keyword evidence="1" id="KW-0433">Leucine-rich repeat</keyword>
<dbReference type="Pfam" id="PF12799">
    <property type="entry name" value="LRR_4"/>
    <property type="match status" value="1"/>
</dbReference>
<organism evidence="3 4">
    <name type="scientific">Hexamita inflata</name>
    <dbReference type="NCBI Taxonomy" id="28002"/>
    <lineage>
        <taxon>Eukaryota</taxon>
        <taxon>Metamonada</taxon>
        <taxon>Diplomonadida</taxon>
        <taxon>Hexamitidae</taxon>
        <taxon>Hexamitinae</taxon>
        <taxon>Hexamita</taxon>
    </lineage>
</organism>
<evidence type="ECO:0000313" key="3">
    <source>
        <dbReference type="EMBL" id="CAL5978490.1"/>
    </source>
</evidence>
<keyword evidence="2" id="KW-0677">Repeat</keyword>
<dbReference type="Proteomes" id="UP001642409">
    <property type="component" value="Unassembled WGS sequence"/>
</dbReference>
<dbReference type="SMART" id="SM00365">
    <property type="entry name" value="LRR_SD22"/>
    <property type="match status" value="8"/>
</dbReference>
<proteinExistence type="predicted"/>
<dbReference type="InterPro" id="IPR050836">
    <property type="entry name" value="SDS22/Internalin_LRR"/>
</dbReference>
<reference evidence="3 4" key="1">
    <citation type="submission" date="2024-07" db="EMBL/GenBank/DDBJ databases">
        <authorList>
            <person name="Akdeniz Z."/>
        </authorList>
    </citation>
    <scope>NUCLEOTIDE SEQUENCE [LARGE SCALE GENOMIC DNA]</scope>
</reference>
<dbReference type="PROSITE" id="PS51450">
    <property type="entry name" value="LRR"/>
    <property type="match status" value="5"/>
</dbReference>
<keyword evidence="4" id="KW-1185">Reference proteome</keyword>
<dbReference type="Gene3D" id="3.80.10.10">
    <property type="entry name" value="Ribonuclease Inhibitor"/>
    <property type="match status" value="1"/>
</dbReference>
<evidence type="ECO:0000256" key="2">
    <source>
        <dbReference type="ARBA" id="ARBA00022737"/>
    </source>
</evidence>
<comment type="caution">
    <text evidence="3">The sequence shown here is derived from an EMBL/GenBank/DDBJ whole genome shotgun (WGS) entry which is preliminary data.</text>
</comment>
<gene>
    <name evidence="3" type="ORF">HINF_LOCUS4807</name>
</gene>
<evidence type="ECO:0000256" key="1">
    <source>
        <dbReference type="ARBA" id="ARBA00022614"/>
    </source>
</evidence>